<organism evidence="9 10">
    <name type="scientific">Alectoria fallacina</name>
    <dbReference type="NCBI Taxonomy" id="1903189"/>
    <lineage>
        <taxon>Eukaryota</taxon>
        <taxon>Fungi</taxon>
        <taxon>Dikarya</taxon>
        <taxon>Ascomycota</taxon>
        <taxon>Pezizomycotina</taxon>
        <taxon>Lecanoromycetes</taxon>
        <taxon>OSLEUM clade</taxon>
        <taxon>Lecanoromycetidae</taxon>
        <taxon>Lecanorales</taxon>
        <taxon>Lecanorineae</taxon>
        <taxon>Parmeliaceae</taxon>
        <taxon>Alectoria</taxon>
    </lineage>
</organism>
<comment type="subcellular location">
    <subcellularLocation>
        <location evidence="1">Membrane</location>
        <topology evidence="1">Multi-pass membrane protein</topology>
    </subcellularLocation>
</comment>
<evidence type="ECO:0000313" key="10">
    <source>
        <dbReference type="Proteomes" id="UP000664203"/>
    </source>
</evidence>
<comment type="caution">
    <text evidence="9">The sequence shown here is derived from an EMBL/GenBank/DDBJ whole genome shotgun (WGS) entry which is preliminary data.</text>
</comment>
<evidence type="ECO:0000256" key="6">
    <source>
        <dbReference type="SAM" id="MobiDB-lite"/>
    </source>
</evidence>
<evidence type="ECO:0000256" key="5">
    <source>
        <dbReference type="ARBA" id="ARBA00038359"/>
    </source>
</evidence>
<dbReference type="InterPro" id="IPR049326">
    <property type="entry name" value="Rhodopsin_dom_fungi"/>
</dbReference>
<feature type="transmembrane region" description="Helical" evidence="7">
    <location>
        <begin position="55"/>
        <end position="76"/>
    </location>
</feature>
<accession>A0A8H3PJ38</accession>
<reference evidence="9" key="1">
    <citation type="submission" date="2021-03" db="EMBL/GenBank/DDBJ databases">
        <authorList>
            <person name="Tagirdzhanova G."/>
        </authorList>
    </citation>
    <scope>NUCLEOTIDE SEQUENCE</scope>
</reference>
<dbReference type="Pfam" id="PF20684">
    <property type="entry name" value="Fung_rhodopsin"/>
    <property type="match status" value="1"/>
</dbReference>
<feature type="transmembrane region" description="Helical" evidence="7">
    <location>
        <begin position="134"/>
        <end position="156"/>
    </location>
</feature>
<feature type="region of interest" description="Disordered" evidence="6">
    <location>
        <begin position="330"/>
        <end position="356"/>
    </location>
</feature>
<proteinExistence type="inferred from homology"/>
<evidence type="ECO:0000256" key="4">
    <source>
        <dbReference type="ARBA" id="ARBA00023136"/>
    </source>
</evidence>
<protein>
    <recommendedName>
        <fullName evidence="8">Rhodopsin domain-containing protein</fullName>
    </recommendedName>
</protein>
<dbReference type="AlphaFoldDB" id="A0A8H3PJ38"/>
<feature type="transmembrane region" description="Helical" evidence="7">
    <location>
        <begin position="24"/>
        <end position="43"/>
    </location>
</feature>
<evidence type="ECO:0000256" key="7">
    <source>
        <dbReference type="SAM" id="Phobius"/>
    </source>
</evidence>
<feature type="transmembrane region" description="Helical" evidence="7">
    <location>
        <begin position="216"/>
        <end position="234"/>
    </location>
</feature>
<feature type="transmembrane region" description="Helical" evidence="7">
    <location>
        <begin position="280"/>
        <end position="301"/>
    </location>
</feature>
<evidence type="ECO:0000256" key="2">
    <source>
        <dbReference type="ARBA" id="ARBA00022692"/>
    </source>
</evidence>
<gene>
    <name evidence="9" type="ORF">ALECFALPRED_009488</name>
</gene>
<dbReference type="Proteomes" id="UP000664203">
    <property type="component" value="Unassembled WGS sequence"/>
</dbReference>
<dbReference type="PANTHER" id="PTHR33048:SF47">
    <property type="entry name" value="INTEGRAL MEMBRANE PROTEIN-RELATED"/>
    <property type="match status" value="1"/>
</dbReference>
<evidence type="ECO:0000313" key="9">
    <source>
        <dbReference type="EMBL" id="CAF9942108.1"/>
    </source>
</evidence>
<dbReference type="InterPro" id="IPR052337">
    <property type="entry name" value="SAT4-like"/>
</dbReference>
<comment type="similarity">
    <text evidence="5">Belongs to the SAT4 family.</text>
</comment>
<evidence type="ECO:0000256" key="1">
    <source>
        <dbReference type="ARBA" id="ARBA00004141"/>
    </source>
</evidence>
<dbReference type="GO" id="GO:0016020">
    <property type="term" value="C:membrane"/>
    <property type="evidence" value="ECO:0007669"/>
    <property type="project" value="UniProtKB-SubCell"/>
</dbReference>
<keyword evidence="4 7" id="KW-0472">Membrane</keyword>
<sequence>MALQTSPAQLEALCQESQQSSVLLMQWLFTITAVVIVSLRLYCRTKFGKGLGSDDYVFVTGAIVGLSNPFLVTKWVHTGLGKHIKCLDPARAYATLQWSIASQALHIACLGLVKVSLCLCVLRVIDRVERRISTFLWVNIVVVGAIHAAQLAMLLAECRPLNALWDPGVHGTCYSPDTTYITTYVAFSLDAFTDLVCSGIPIFVIYRMQMNTRTKVALCVLMGLGVLWVLSIQSPTNPIHVISSTAMCAVAKAITLKGIWSRDFTWNEVVVVKWASAEQALSLILVSLPILRPFFLNFFTLTKSDRPSSRIPNSNRGFFRRAPPDYSLFNSTNNSNRLRNENDAPYTPIEDGHVNR</sequence>
<feature type="transmembrane region" description="Helical" evidence="7">
    <location>
        <begin position="96"/>
        <end position="122"/>
    </location>
</feature>
<name>A0A8H3PJ38_9LECA</name>
<evidence type="ECO:0000256" key="3">
    <source>
        <dbReference type="ARBA" id="ARBA00022989"/>
    </source>
</evidence>
<dbReference type="OrthoDB" id="3934549at2759"/>
<keyword evidence="2 7" id="KW-0812">Transmembrane</keyword>
<keyword evidence="10" id="KW-1185">Reference proteome</keyword>
<evidence type="ECO:0000259" key="8">
    <source>
        <dbReference type="Pfam" id="PF20684"/>
    </source>
</evidence>
<dbReference type="PANTHER" id="PTHR33048">
    <property type="entry name" value="PTH11-LIKE INTEGRAL MEMBRANE PROTEIN (AFU_ORTHOLOGUE AFUA_5G11245)"/>
    <property type="match status" value="1"/>
</dbReference>
<keyword evidence="3 7" id="KW-1133">Transmembrane helix</keyword>
<feature type="transmembrane region" description="Helical" evidence="7">
    <location>
        <begin position="184"/>
        <end position="204"/>
    </location>
</feature>
<feature type="domain" description="Rhodopsin" evidence="8">
    <location>
        <begin position="39"/>
        <end position="295"/>
    </location>
</feature>
<dbReference type="EMBL" id="CAJPDR010000718">
    <property type="protein sequence ID" value="CAF9942108.1"/>
    <property type="molecule type" value="Genomic_DNA"/>
</dbReference>